<keyword evidence="5" id="KW-0456">Lyase</keyword>
<dbReference type="EMBL" id="JBGMDY010000007">
    <property type="protein sequence ID" value="KAL2327725.1"/>
    <property type="molecule type" value="Genomic_DNA"/>
</dbReference>
<protein>
    <submittedName>
        <fullName evidence="9">Uncharacterized protein</fullName>
    </submittedName>
</protein>
<gene>
    <name evidence="9" type="ORF">Fmac_021150</name>
    <name evidence="10" type="ORF">Fmac_021152</name>
    <name evidence="11" type="ORF">Fmac_021153</name>
</gene>
<dbReference type="InterPro" id="IPR001568">
    <property type="entry name" value="RNase_T2-like"/>
</dbReference>
<dbReference type="Pfam" id="PF00445">
    <property type="entry name" value="Ribonuclease_T2"/>
    <property type="match status" value="1"/>
</dbReference>
<accession>A0ABD1LWJ6</accession>
<dbReference type="AlphaFoldDB" id="A0ABD1LWJ6"/>
<dbReference type="PANTHER" id="PTHR11240:SF59">
    <property type="entry name" value="RIBONUCLEASE T2 FAMILY PROTEIN"/>
    <property type="match status" value="1"/>
</dbReference>
<evidence type="ECO:0000256" key="8">
    <source>
        <dbReference type="SAM" id="SignalP"/>
    </source>
</evidence>
<reference evidence="9 12" key="1">
    <citation type="submission" date="2024-08" db="EMBL/GenBank/DDBJ databases">
        <title>Insights into the chromosomal genome structure of Flemingia macrophylla.</title>
        <authorList>
            <person name="Ding Y."/>
            <person name="Zhao Y."/>
            <person name="Bi W."/>
            <person name="Wu M."/>
            <person name="Zhao G."/>
            <person name="Gong Y."/>
            <person name="Li W."/>
            <person name="Zhang P."/>
        </authorList>
    </citation>
    <scope>NUCLEOTIDE SEQUENCE [LARGE SCALE GENOMIC DNA]</scope>
    <source>
        <strain evidence="9">DYQJB</strain>
        <tissue evidence="9">Leaf</tissue>
    </source>
</reference>
<dbReference type="InterPro" id="IPR033697">
    <property type="entry name" value="Ribonuclease_T2_eukaryotic"/>
</dbReference>
<evidence type="ECO:0000256" key="7">
    <source>
        <dbReference type="RuleBase" id="RU004328"/>
    </source>
</evidence>
<keyword evidence="3" id="KW-0378">Hydrolase</keyword>
<organism evidence="9 12">
    <name type="scientific">Flemingia macrophylla</name>
    <dbReference type="NCBI Taxonomy" id="520843"/>
    <lineage>
        <taxon>Eukaryota</taxon>
        <taxon>Viridiplantae</taxon>
        <taxon>Streptophyta</taxon>
        <taxon>Embryophyta</taxon>
        <taxon>Tracheophyta</taxon>
        <taxon>Spermatophyta</taxon>
        <taxon>Magnoliopsida</taxon>
        <taxon>eudicotyledons</taxon>
        <taxon>Gunneridae</taxon>
        <taxon>Pentapetalae</taxon>
        <taxon>rosids</taxon>
        <taxon>fabids</taxon>
        <taxon>Fabales</taxon>
        <taxon>Fabaceae</taxon>
        <taxon>Papilionoideae</taxon>
        <taxon>50 kb inversion clade</taxon>
        <taxon>NPAAA clade</taxon>
        <taxon>indigoferoid/millettioid clade</taxon>
        <taxon>Phaseoleae</taxon>
        <taxon>Flemingia</taxon>
    </lineage>
</organism>
<evidence type="ECO:0000313" key="10">
    <source>
        <dbReference type="EMBL" id="KAL2327725.1"/>
    </source>
</evidence>
<dbReference type="GO" id="GO:0004519">
    <property type="term" value="F:endonuclease activity"/>
    <property type="evidence" value="ECO:0007669"/>
    <property type="project" value="UniProtKB-KW"/>
</dbReference>
<keyword evidence="4" id="KW-1015">Disulfide bond</keyword>
<feature type="active site" evidence="6">
    <location>
        <position position="105"/>
    </location>
</feature>
<feature type="signal peptide" evidence="8">
    <location>
        <begin position="1"/>
        <end position="21"/>
    </location>
</feature>
<sequence>MAILFVFSLVLLLNSPNSCAAFDYFKFSLQWPEAFCAKNGHPACNQMPNHFTIHGLWPEKTFGFQPHFCTHTKLKKKDIKNLKSDLKLEWPNLRGKKPFKFWSHEWEKHGTCSETVYKPHDYFSLALHIKKNHDVMSILSQAQIVPSQNTTYDGNSIVNAIHNSIHHYPELACYTTQNVTYLWEVRLCLEPNGVSFKDCANHFHNCHNQKDIHWHA</sequence>
<proteinExistence type="inferred from homology"/>
<dbReference type="SUPFAM" id="SSF55895">
    <property type="entry name" value="Ribonuclease Rh-like"/>
    <property type="match status" value="1"/>
</dbReference>
<dbReference type="Proteomes" id="UP001603857">
    <property type="component" value="Unassembled WGS sequence"/>
</dbReference>
<dbReference type="EMBL" id="JBGMDY010000007">
    <property type="protein sequence ID" value="KAL2327723.1"/>
    <property type="molecule type" value="Genomic_DNA"/>
</dbReference>
<evidence type="ECO:0000256" key="4">
    <source>
        <dbReference type="ARBA" id="ARBA00023157"/>
    </source>
</evidence>
<dbReference type="CDD" id="cd01061">
    <property type="entry name" value="RNase_T2_euk"/>
    <property type="match status" value="1"/>
</dbReference>
<comment type="caution">
    <text evidence="9">The sequence shown here is derived from an EMBL/GenBank/DDBJ whole genome shotgun (WGS) entry which is preliminary data.</text>
</comment>
<keyword evidence="2" id="KW-0540">Nuclease</keyword>
<dbReference type="InterPro" id="IPR036430">
    <property type="entry name" value="RNase_T2-like_sf"/>
</dbReference>
<evidence type="ECO:0000256" key="2">
    <source>
        <dbReference type="ARBA" id="ARBA00022722"/>
    </source>
</evidence>
<feature type="active site" evidence="6">
    <location>
        <position position="109"/>
    </location>
</feature>
<dbReference type="PANTHER" id="PTHR11240">
    <property type="entry name" value="RIBONUCLEASE T2"/>
    <property type="match status" value="1"/>
</dbReference>
<dbReference type="EMBL" id="JBGMDY010000007">
    <property type="protein sequence ID" value="KAL2327726.1"/>
    <property type="molecule type" value="Genomic_DNA"/>
</dbReference>
<feature type="chain" id="PRO_5044723368" evidence="8">
    <location>
        <begin position="22"/>
        <end position="216"/>
    </location>
</feature>
<evidence type="ECO:0000313" key="12">
    <source>
        <dbReference type="Proteomes" id="UP001603857"/>
    </source>
</evidence>
<evidence type="ECO:0000256" key="1">
    <source>
        <dbReference type="ARBA" id="ARBA00007469"/>
    </source>
</evidence>
<evidence type="ECO:0000256" key="5">
    <source>
        <dbReference type="ARBA" id="ARBA00023239"/>
    </source>
</evidence>
<dbReference type="Gene3D" id="3.90.730.10">
    <property type="entry name" value="Ribonuclease T2-like"/>
    <property type="match status" value="1"/>
</dbReference>
<keyword evidence="12" id="KW-1185">Reference proteome</keyword>
<evidence type="ECO:0000313" key="9">
    <source>
        <dbReference type="EMBL" id="KAL2327723.1"/>
    </source>
</evidence>
<comment type="similarity">
    <text evidence="1 7">Belongs to the RNase T2 family.</text>
</comment>
<dbReference type="InterPro" id="IPR018188">
    <property type="entry name" value="RNase_T2_His_AS_1"/>
</dbReference>
<dbReference type="PROSITE" id="PS00531">
    <property type="entry name" value="RNASE_T2_2"/>
    <property type="match status" value="1"/>
</dbReference>
<evidence type="ECO:0000256" key="3">
    <source>
        <dbReference type="ARBA" id="ARBA00022759"/>
    </source>
</evidence>
<keyword evidence="3" id="KW-0255">Endonuclease</keyword>
<dbReference type="InterPro" id="IPR033130">
    <property type="entry name" value="RNase_T2_His_AS_2"/>
</dbReference>
<name>A0ABD1LWJ6_9FABA</name>
<dbReference type="PROSITE" id="PS00530">
    <property type="entry name" value="RNASE_T2_1"/>
    <property type="match status" value="1"/>
</dbReference>
<keyword evidence="8" id="KW-0732">Signal</keyword>
<evidence type="ECO:0000313" key="11">
    <source>
        <dbReference type="EMBL" id="KAL2327726.1"/>
    </source>
</evidence>
<evidence type="ECO:0000256" key="6">
    <source>
        <dbReference type="PIRSR" id="PIRSR633697-1"/>
    </source>
</evidence>
<feature type="active site" evidence="6">
    <location>
        <position position="54"/>
    </location>
</feature>